<feature type="region of interest" description="Disordered" evidence="1">
    <location>
        <begin position="454"/>
        <end position="507"/>
    </location>
</feature>
<keyword evidence="3" id="KW-1185">Reference proteome</keyword>
<feature type="compositionally biased region" description="Basic residues" evidence="1">
    <location>
        <begin position="476"/>
        <end position="489"/>
    </location>
</feature>
<dbReference type="OrthoDB" id="10359102at2759"/>
<feature type="compositionally biased region" description="Polar residues" evidence="1">
    <location>
        <begin position="493"/>
        <end position="507"/>
    </location>
</feature>
<dbReference type="OMA" id="PKESYQN"/>
<feature type="region of interest" description="Disordered" evidence="1">
    <location>
        <begin position="1"/>
        <end position="98"/>
    </location>
</feature>
<dbReference type="Proteomes" id="UP000683925">
    <property type="component" value="Unassembled WGS sequence"/>
</dbReference>
<evidence type="ECO:0000313" key="2">
    <source>
        <dbReference type="EMBL" id="CAD8181733.1"/>
    </source>
</evidence>
<dbReference type="EMBL" id="CAJJDP010000076">
    <property type="protein sequence ID" value="CAD8181733.1"/>
    <property type="molecule type" value="Genomic_DNA"/>
</dbReference>
<feature type="region of interest" description="Disordered" evidence="1">
    <location>
        <begin position="369"/>
        <end position="388"/>
    </location>
</feature>
<proteinExistence type="predicted"/>
<comment type="caution">
    <text evidence="2">The sequence shown here is derived from an EMBL/GenBank/DDBJ whole genome shotgun (WGS) entry which is preliminary data.</text>
</comment>
<feature type="compositionally biased region" description="Polar residues" evidence="1">
    <location>
        <begin position="1"/>
        <end position="11"/>
    </location>
</feature>
<feature type="compositionally biased region" description="Polar residues" evidence="1">
    <location>
        <begin position="79"/>
        <end position="98"/>
    </location>
</feature>
<feature type="compositionally biased region" description="Low complexity" evidence="1">
    <location>
        <begin position="369"/>
        <end position="386"/>
    </location>
</feature>
<organism evidence="2 3">
    <name type="scientific">Paramecium octaurelia</name>
    <dbReference type="NCBI Taxonomy" id="43137"/>
    <lineage>
        <taxon>Eukaryota</taxon>
        <taxon>Sar</taxon>
        <taxon>Alveolata</taxon>
        <taxon>Ciliophora</taxon>
        <taxon>Intramacronucleata</taxon>
        <taxon>Oligohymenophorea</taxon>
        <taxon>Peniculida</taxon>
        <taxon>Parameciidae</taxon>
        <taxon>Paramecium</taxon>
    </lineage>
</organism>
<feature type="compositionally biased region" description="Polar residues" evidence="1">
    <location>
        <begin position="41"/>
        <end position="57"/>
    </location>
</feature>
<gene>
    <name evidence="2" type="ORF">POCTA_138.1.T0770193</name>
</gene>
<accession>A0A8S1VZ55</accession>
<feature type="compositionally biased region" description="Basic and acidic residues" evidence="1">
    <location>
        <begin position="302"/>
        <end position="313"/>
    </location>
</feature>
<feature type="region of interest" description="Disordered" evidence="1">
    <location>
        <begin position="227"/>
        <end position="335"/>
    </location>
</feature>
<evidence type="ECO:0000313" key="3">
    <source>
        <dbReference type="Proteomes" id="UP000683925"/>
    </source>
</evidence>
<feature type="compositionally biased region" description="Acidic residues" evidence="1">
    <location>
        <begin position="16"/>
        <end position="25"/>
    </location>
</feature>
<feature type="compositionally biased region" description="Acidic residues" evidence="1">
    <location>
        <begin position="454"/>
        <end position="469"/>
    </location>
</feature>
<protein>
    <submittedName>
        <fullName evidence="2">Uncharacterized protein</fullName>
    </submittedName>
</protein>
<reference evidence="2" key="1">
    <citation type="submission" date="2021-01" db="EMBL/GenBank/DDBJ databases">
        <authorList>
            <consortium name="Genoscope - CEA"/>
            <person name="William W."/>
        </authorList>
    </citation>
    <scope>NUCLEOTIDE SEQUENCE</scope>
</reference>
<evidence type="ECO:0000256" key="1">
    <source>
        <dbReference type="SAM" id="MobiDB-lite"/>
    </source>
</evidence>
<sequence length="507" mass="60566">MTTEQQSSNKKTWAELAEEEDDEIENGQFTTNSETLDKNEIPSQPGLTKSVSEFQSKPRNEKHRNNKQRDNGGNGLKNYKQNNSHQIKGNNKQNRQSKSNYDEVYDALFETTNQEIILRVKPQNKNENLEAVKEYFEKQYQNIKAFPRNDINQVDLLTSPKIGLYILEDLRFKVQIGDSHLAIYYPQNPNEQLSEYYAKKRYLEKEKKLQQSSAVFQRSAINSKVNDQQDYYEKSDGSSNNFEKVQNDQPQIYKEKDYQQDEEHEQNQSQNRSKYEKKDFNIQTNYKSRKFNKYTEQYDQEQDFREYKDEKQSNYKSHKYRNEQHIPKESYQNQKYHSNNQYEYTEKTASDNNQSPFQQKEQNKDYRNNQYYYNNNNNNGNNNNHHYNQKRSYQANNKQKSDQYVVYEEKQKQNYEEAQDISNVKEDHHEGEVQNPQTINQAIQQPNLNEEINEDIQIDSENDQDQEQVEENKSPSKNKKKKKNKKAQKTSKPNDTNFFGILQSVTK</sequence>
<dbReference type="AlphaFoldDB" id="A0A8S1VZ55"/>
<name>A0A8S1VZ55_PAROT</name>
<feature type="compositionally biased region" description="Polar residues" evidence="1">
    <location>
        <begin position="237"/>
        <end position="250"/>
    </location>
</feature>